<feature type="region of interest" description="Disordered" evidence="1">
    <location>
        <begin position="215"/>
        <end position="253"/>
    </location>
</feature>
<dbReference type="STRING" id="1399860.A0A2C5XQC9"/>
<evidence type="ECO:0000256" key="2">
    <source>
        <dbReference type="SAM" id="Phobius"/>
    </source>
</evidence>
<gene>
    <name evidence="3" type="ORF">CDD81_3152</name>
</gene>
<name>A0A2C5XQC9_9HYPO</name>
<feature type="transmembrane region" description="Helical" evidence="2">
    <location>
        <begin position="26"/>
        <end position="47"/>
    </location>
</feature>
<evidence type="ECO:0000313" key="3">
    <source>
        <dbReference type="EMBL" id="PHH59485.1"/>
    </source>
</evidence>
<sequence length="275" mass="30736">MKKLVLGRNGTYRVIPRAWPRRDNRLTGWLMPVELVILVPILVIFGISQPDLYRTAMWRIGFDNKLNSNPNMILYAYANHRPLPHIPLIWSSTLTNLNVAISIISLFFLLAKLIAFIMRVWYPVIAVVANVALIALYSVSIYGQIGPDYADSRYPAPAAWYLRRGCSLAEPYGKHKACQIAQGSLAITLLMLLVYLINLGLALHAMWPNKENDVSADDDENSIMSDAKDGNNWELQGMRSPGHGSAGASAGAMPFTPRTQAFHTLDRQLPLRQHA</sequence>
<reference evidence="3 4" key="1">
    <citation type="submission" date="2017-06" db="EMBL/GenBank/DDBJ databases">
        <title>Ant-infecting Ophiocordyceps genomes reveal a high diversity of potential behavioral manipulation genes and a possible major role for enterotoxins.</title>
        <authorList>
            <person name="De Bekker C."/>
            <person name="Evans H.C."/>
            <person name="Brachmann A."/>
            <person name="Hughes D.P."/>
        </authorList>
    </citation>
    <scope>NUCLEOTIDE SEQUENCE [LARGE SCALE GENOMIC DNA]</scope>
    <source>
        <strain evidence="3 4">Map64</strain>
    </source>
</reference>
<dbReference type="EMBL" id="NJET01000202">
    <property type="protein sequence ID" value="PHH59485.1"/>
    <property type="molecule type" value="Genomic_DNA"/>
</dbReference>
<feature type="transmembrane region" description="Helical" evidence="2">
    <location>
        <begin position="88"/>
        <end position="109"/>
    </location>
</feature>
<evidence type="ECO:0000313" key="4">
    <source>
        <dbReference type="Proteomes" id="UP000226192"/>
    </source>
</evidence>
<accession>A0A2C5XQC9</accession>
<dbReference type="OrthoDB" id="5352400at2759"/>
<comment type="caution">
    <text evidence="3">The sequence shown here is derived from an EMBL/GenBank/DDBJ whole genome shotgun (WGS) entry which is preliminary data.</text>
</comment>
<feature type="transmembrane region" description="Helical" evidence="2">
    <location>
        <begin position="180"/>
        <end position="203"/>
    </location>
</feature>
<evidence type="ECO:0000256" key="1">
    <source>
        <dbReference type="SAM" id="MobiDB-lite"/>
    </source>
</evidence>
<keyword evidence="4" id="KW-1185">Reference proteome</keyword>
<keyword evidence="2" id="KW-0812">Transmembrane</keyword>
<organism evidence="3 4">
    <name type="scientific">Ophiocordyceps australis</name>
    <dbReference type="NCBI Taxonomy" id="1399860"/>
    <lineage>
        <taxon>Eukaryota</taxon>
        <taxon>Fungi</taxon>
        <taxon>Dikarya</taxon>
        <taxon>Ascomycota</taxon>
        <taxon>Pezizomycotina</taxon>
        <taxon>Sordariomycetes</taxon>
        <taxon>Hypocreomycetidae</taxon>
        <taxon>Hypocreales</taxon>
        <taxon>Ophiocordycipitaceae</taxon>
        <taxon>Ophiocordyceps</taxon>
    </lineage>
</organism>
<keyword evidence="2" id="KW-0472">Membrane</keyword>
<feature type="transmembrane region" description="Helical" evidence="2">
    <location>
        <begin position="121"/>
        <end position="145"/>
    </location>
</feature>
<proteinExistence type="predicted"/>
<dbReference type="Proteomes" id="UP000226192">
    <property type="component" value="Unassembled WGS sequence"/>
</dbReference>
<protein>
    <submittedName>
        <fullName evidence="3">Uncharacterized protein</fullName>
    </submittedName>
</protein>
<dbReference type="AlphaFoldDB" id="A0A2C5XQC9"/>
<feature type="compositionally biased region" description="Low complexity" evidence="1">
    <location>
        <begin position="242"/>
        <end position="252"/>
    </location>
</feature>
<keyword evidence="2" id="KW-1133">Transmembrane helix</keyword>